<gene>
    <name evidence="3" type="ORF">GSOID_T00008121001</name>
</gene>
<evidence type="ECO:0008006" key="5">
    <source>
        <dbReference type="Google" id="ProtNLM"/>
    </source>
</evidence>
<name>E4XD82_OIKDI</name>
<evidence type="ECO:0000256" key="1">
    <source>
        <dbReference type="SAM" id="Coils"/>
    </source>
</evidence>
<feature type="compositionally biased region" description="Basic residues" evidence="2">
    <location>
        <begin position="161"/>
        <end position="171"/>
    </location>
</feature>
<feature type="region of interest" description="Disordered" evidence="2">
    <location>
        <begin position="1"/>
        <end position="20"/>
    </location>
</feature>
<dbReference type="OrthoDB" id="1922977at2759"/>
<dbReference type="InParanoid" id="E4XD82"/>
<dbReference type="EMBL" id="FN653038">
    <property type="protein sequence ID" value="CBY24117.1"/>
    <property type="molecule type" value="Genomic_DNA"/>
</dbReference>
<feature type="coiled-coil region" evidence="1">
    <location>
        <begin position="676"/>
        <end position="793"/>
    </location>
</feature>
<proteinExistence type="predicted"/>
<evidence type="ECO:0000256" key="2">
    <source>
        <dbReference type="SAM" id="MobiDB-lite"/>
    </source>
</evidence>
<feature type="region of interest" description="Disordered" evidence="2">
    <location>
        <begin position="138"/>
        <end position="186"/>
    </location>
</feature>
<sequence>MSEVIEIGSDGGSTPTRDEESVIELGGNISPILVSDPDDDVPLVDLIEAGENSSLDCVQEEPGFQETPRESPSPDLSATDIVPPEDVVPLSIADEIAAELKKRKTNPKKITSAEVTGWAAHQQIIDLEDGEILDEETNSMDLFGQKSNEASRKVHVLNSKPRNRRKNKNKKKPVEKNTPDWCRSVTVTQKEPAQGEDYGSLLEKYQEVQQKIAESEKHFPAINEDPSCEIIDISSPQREMESDDENDDKLLLELRKRALLSENKSRASRPVKVFSYEYERKDTHPKNNHPNQKKNFHPSLKVKNQPLMPRRFPKKAQSPTLNIPIEPLFTAKNRHKAKNFQQNKWQYKTNEDKWKSIQRTCSAESSNSSEVQWVQAYRDVAIQCGPGEFDDIQVMPMEIDSCDDSSKRIVTFPTATKRNASESEQELRNQLLKQVMAKRGVKIHANPKKLPPDPNLTVISERNRSSSFEQPIFVDVDARPRSESADQAGLHSSISVVEGISPALSAPPATGVPGSSLMTMEIEQNETEQDQKPSPVFEVPQVQDENSMDKSVDSKDTADISQNTVVENEATVSSKAEESEIEITMNTSILETSFTEQGPLVPDLNMNDSLPTSDVLPLHPPVVVNDFSSSEEITSSEEENGIDDEEQARHQIDKLKQSIRNRHAYIVRDRQSIVNYKELRVKKIEEKKQVKESLEQMMVKVASYERYLRENTEFQRSVKNLVNNMVMDIEKAKRDILEHRLRISELQEQFGLDDAEADENRKIIIRARLNEQKAELERKLKKLTESTQERIDQQIVQQETQLIHGEGTAEPLLITQKVTPTPAIGNEEAELEPLPEMPARVSTPTEPYSLVTKNTFDEKIKSLCTQKISHIKLVAELPQDSDIQQQKALLPRTYLAKDLKTLENKSKFTSPLLKFRSYRFSPYFRESCSIASATYTHKVDCNTPICGYSFSGRCNDDRCVGQHRRDITMQGHEIFLDLLAYNRDIIKMDSFSDYNDQLKVTQAYLNRILPSELVLNISQKCVLLVEEINKESKVDEPHIVSKYTSQGFKCKQNVRKMSKVARQPEYPEEENQADEFVDDEHVVQQERYFYDEQLERSIKELEEITWNDLKNVSALVELVQTYMSSSILNSPKYALAAICHGLQSNPASPVLWRNFFALHSELNLPVAEDLQFEEVVDFCEDNCTLDRDFWQLRINNSKHKARTIERYIARIIGSEKPEYYFLEFVNAAVYRAFLYSMEPNLSEAADFLSGLPEIIDFPSSFECFIWCVIVHMRIFDTFPMKVLTLEYSCDLSMEVPLTFDFPHESFSIHSPKLTPFTHKTERINKIDVFEEISEGIQRAVSNWDDSEHSENLMTALLEMLVLLDERHAAFAHSIARQLSKCKLVWLLVGSCPGIEPMGLFSEALSKLSNHPKMSYLVARKFIYDDNEELCAFAASIIEDMILPFYETGSELFYENGSISLVSLIRGVLERYYPKHFKEEISETLPKLTTGELTEDTVPWIWLSYTLVESALFNPERDLSEIFGVALQVAKQDQEFISLEALSNSMYREDTDSPHLFGFAMKHFVNCPFLKVNTQILPAVLNRLPDSSKMTLCRQLLESPNMNLIESVSWILLDNENYTALTTMLQPLIQSREASANVFAAYLMAEKKLKSRSCNHSMIEFITRFRYSRAAVELSALYWREIDDPTISNLQLDWLRQSAERQGMKGIFSGH</sequence>
<protein>
    <recommendedName>
        <fullName evidence="5">Zinc-finger domain-containing protein</fullName>
    </recommendedName>
</protein>
<keyword evidence="4" id="KW-1185">Reference proteome</keyword>
<dbReference type="Proteomes" id="UP000001307">
    <property type="component" value="Unassembled WGS sequence"/>
</dbReference>
<keyword evidence="1" id="KW-0175">Coiled coil</keyword>
<organism evidence="3">
    <name type="scientific">Oikopleura dioica</name>
    <name type="common">Tunicate</name>
    <dbReference type="NCBI Taxonomy" id="34765"/>
    <lineage>
        <taxon>Eukaryota</taxon>
        <taxon>Metazoa</taxon>
        <taxon>Chordata</taxon>
        <taxon>Tunicata</taxon>
        <taxon>Appendicularia</taxon>
        <taxon>Copelata</taxon>
        <taxon>Oikopleuridae</taxon>
        <taxon>Oikopleura</taxon>
    </lineage>
</organism>
<accession>E4XD82</accession>
<evidence type="ECO:0000313" key="4">
    <source>
        <dbReference type="Proteomes" id="UP000001307"/>
    </source>
</evidence>
<feature type="region of interest" description="Disordered" evidence="2">
    <location>
        <begin position="50"/>
        <end position="85"/>
    </location>
</feature>
<evidence type="ECO:0000313" key="3">
    <source>
        <dbReference type="EMBL" id="CBY24117.1"/>
    </source>
</evidence>
<reference evidence="3" key="1">
    <citation type="journal article" date="2010" name="Science">
        <title>Plasticity of animal genome architecture unmasked by rapid evolution of a pelagic tunicate.</title>
        <authorList>
            <person name="Denoeud F."/>
            <person name="Henriet S."/>
            <person name="Mungpakdee S."/>
            <person name="Aury J.M."/>
            <person name="Da Silva C."/>
            <person name="Brinkmann H."/>
            <person name="Mikhaleva J."/>
            <person name="Olsen L.C."/>
            <person name="Jubin C."/>
            <person name="Canestro C."/>
            <person name="Bouquet J.M."/>
            <person name="Danks G."/>
            <person name="Poulain J."/>
            <person name="Campsteijn C."/>
            <person name="Adamski M."/>
            <person name="Cross I."/>
            <person name="Yadetie F."/>
            <person name="Muffato M."/>
            <person name="Louis A."/>
            <person name="Butcher S."/>
            <person name="Tsagkogeorga G."/>
            <person name="Konrad A."/>
            <person name="Singh S."/>
            <person name="Jensen M.F."/>
            <person name="Cong E.H."/>
            <person name="Eikeseth-Otteraa H."/>
            <person name="Noel B."/>
            <person name="Anthouard V."/>
            <person name="Porcel B.M."/>
            <person name="Kachouri-Lafond R."/>
            <person name="Nishino A."/>
            <person name="Ugolini M."/>
            <person name="Chourrout P."/>
            <person name="Nishida H."/>
            <person name="Aasland R."/>
            <person name="Huzurbazar S."/>
            <person name="Westhof E."/>
            <person name="Delsuc F."/>
            <person name="Lehrach H."/>
            <person name="Reinhardt R."/>
            <person name="Weissenbach J."/>
            <person name="Roy S.W."/>
            <person name="Artiguenave F."/>
            <person name="Postlethwait J.H."/>
            <person name="Manak J.R."/>
            <person name="Thompson E.M."/>
            <person name="Jaillon O."/>
            <person name="Du Pasquier L."/>
            <person name="Boudinot P."/>
            <person name="Liberles D.A."/>
            <person name="Volff J.N."/>
            <person name="Philippe H."/>
            <person name="Lenhard B."/>
            <person name="Roest Crollius H."/>
            <person name="Wincker P."/>
            <person name="Chourrout D."/>
        </authorList>
    </citation>
    <scope>NUCLEOTIDE SEQUENCE [LARGE SCALE GENOMIC DNA]</scope>
</reference>